<gene>
    <name evidence="2" type="ORF">BJ875DRAFT_545298</name>
</gene>
<sequence length="750" mass="81384">MSKEEIISTHELEGMSPITIHRSPSSPSPPPFTDRPKKTVSWDASQPPPKKHISLPIHQSTPNKSPSPKPKPLSPTSPSEGSPKKEHFPLIKSIARGEKPIIHKIQAKVAKCRVHKTTEARERMAIEEDEDEDWSLRNVDLGELVGEDEGMMPHDELRATGEDGEVEGYMEGVGKGGRPRIDFSHSTCAVEKYLELADLGTVSFATPKNGSGELDATAGVDKGKSWASGMEGGRKSIGTSALGGNGKGKAAVYRLFPDVGQESGKNHPHSASGGKIKGRNAAVLVDSSAKTQLGKGRSGGASAGKGGTTNKRDLATSGEPQPRHRSTTTTSNSPQANLSDPLSSCTITTAAFPNKISTTLPQFGANTSEANPSGIMVSSPSPSQPNSPTKNYEEQQGFLATIPPPSTISTQTQSSRQHTYTTLSSASSTSSTQDSPIISDKKDLTGIPSSEIYNGRYVGREQYHLASAFDARVRPPAMRDTSWARNKPDWSGIGRDEKIARPEKVNVGDRLMLRDETGHIFDFLQAADAFISWDAEANGLSWLDPSAESALLFNDRFARLTPRYPSPIQAHSGEAAHAIPSPAFRQPVFNYDASTAPAPEFIGLHFAAKTLVVQFVESKGGVFSPSNARELSALVLSCLDSACEPELKAQMPREGLEIVIPRILIGLEKEFAVGKEEVREVEDEDEDGFYKEVVVPVRLWYRGFKERVREVRREFVEVWPVEVWFMAVVLVGVGVWHVLKEVGRGWELGV</sequence>
<dbReference type="EMBL" id="MU251595">
    <property type="protein sequence ID" value="KAG9231542.1"/>
    <property type="molecule type" value="Genomic_DNA"/>
</dbReference>
<keyword evidence="3" id="KW-1185">Reference proteome</keyword>
<reference evidence="2" key="1">
    <citation type="journal article" date="2021" name="IMA Fungus">
        <title>Genomic characterization of three marine fungi, including Emericellopsis atlantica sp. nov. with signatures of a generalist lifestyle and marine biomass degradation.</title>
        <authorList>
            <person name="Hagestad O.C."/>
            <person name="Hou L."/>
            <person name="Andersen J.H."/>
            <person name="Hansen E.H."/>
            <person name="Altermark B."/>
            <person name="Li C."/>
            <person name="Kuhnert E."/>
            <person name="Cox R.J."/>
            <person name="Crous P.W."/>
            <person name="Spatafora J.W."/>
            <person name="Lail K."/>
            <person name="Amirebrahimi M."/>
            <person name="Lipzen A."/>
            <person name="Pangilinan J."/>
            <person name="Andreopoulos W."/>
            <person name="Hayes R.D."/>
            <person name="Ng V."/>
            <person name="Grigoriev I.V."/>
            <person name="Jackson S.A."/>
            <person name="Sutton T.D.S."/>
            <person name="Dobson A.D.W."/>
            <person name="Rama T."/>
        </authorList>
    </citation>
    <scope>NUCLEOTIDE SEQUENCE</scope>
    <source>
        <strain evidence="2">TRa018bII</strain>
    </source>
</reference>
<feature type="region of interest" description="Disordered" evidence="1">
    <location>
        <begin position="362"/>
        <end position="444"/>
    </location>
</feature>
<evidence type="ECO:0000313" key="3">
    <source>
        <dbReference type="Proteomes" id="UP000824998"/>
    </source>
</evidence>
<accession>A0A9P7YE52</accession>
<feature type="compositionally biased region" description="Pro residues" evidence="1">
    <location>
        <begin position="65"/>
        <end position="75"/>
    </location>
</feature>
<evidence type="ECO:0000313" key="2">
    <source>
        <dbReference type="EMBL" id="KAG9231542.1"/>
    </source>
</evidence>
<feature type="compositionally biased region" description="Polar residues" evidence="1">
    <location>
        <begin position="362"/>
        <end position="371"/>
    </location>
</feature>
<organism evidence="2 3">
    <name type="scientific">Amylocarpus encephaloides</name>
    <dbReference type="NCBI Taxonomy" id="45428"/>
    <lineage>
        <taxon>Eukaryota</taxon>
        <taxon>Fungi</taxon>
        <taxon>Dikarya</taxon>
        <taxon>Ascomycota</taxon>
        <taxon>Pezizomycotina</taxon>
        <taxon>Leotiomycetes</taxon>
        <taxon>Helotiales</taxon>
        <taxon>Helotiales incertae sedis</taxon>
        <taxon>Amylocarpus</taxon>
    </lineage>
</organism>
<proteinExistence type="predicted"/>
<evidence type="ECO:0000256" key="1">
    <source>
        <dbReference type="SAM" id="MobiDB-lite"/>
    </source>
</evidence>
<feature type="region of interest" description="Disordered" evidence="1">
    <location>
        <begin position="259"/>
        <end position="342"/>
    </location>
</feature>
<feature type="compositionally biased region" description="Low complexity" evidence="1">
    <location>
        <begin position="407"/>
        <end position="435"/>
    </location>
</feature>
<dbReference type="Proteomes" id="UP000824998">
    <property type="component" value="Unassembled WGS sequence"/>
</dbReference>
<feature type="compositionally biased region" description="Polar residues" evidence="1">
    <location>
        <begin position="327"/>
        <end position="342"/>
    </location>
</feature>
<dbReference type="OrthoDB" id="3565479at2759"/>
<feature type="compositionally biased region" description="Gly residues" evidence="1">
    <location>
        <begin position="296"/>
        <end position="307"/>
    </location>
</feature>
<comment type="caution">
    <text evidence="2">The sequence shown here is derived from an EMBL/GenBank/DDBJ whole genome shotgun (WGS) entry which is preliminary data.</text>
</comment>
<feature type="region of interest" description="Disordered" evidence="1">
    <location>
        <begin position="1"/>
        <end position="86"/>
    </location>
</feature>
<feature type="compositionally biased region" description="Basic and acidic residues" evidence="1">
    <location>
        <begin position="1"/>
        <end position="13"/>
    </location>
</feature>
<feature type="compositionally biased region" description="Low complexity" evidence="1">
    <location>
        <begin position="378"/>
        <end position="388"/>
    </location>
</feature>
<protein>
    <submittedName>
        <fullName evidence="2">Uncharacterized protein</fullName>
    </submittedName>
</protein>
<name>A0A9P7YE52_9HELO</name>
<dbReference type="AlphaFoldDB" id="A0A9P7YE52"/>